<evidence type="ECO:0000313" key="12">
    <source>
        <dbReference type="Proteomes" id="UP001598112"/>
    </source>
</evidence>
<feature type="signal peptide" evidence="9">
    <location>
        <begin position="1"/>
        <end position="20"/>
    </location>
</feature>
<sequence length="1067" mass="115026">MKKLLLIGVLMMTVFSSLIAQTRQVTGKVTASEDGTALPGVSVSLKGSSRGTTTAADGTYKITVGDGAAITFSFVGYKPQTVSVGSQSSINVVLATDASELNEVVVTALGLTRTKNSLPYAAQQVKGEELTRVRTGNAIQALSGKVAGLQIIQGNAIGGSTNVVVRGNKSLTGNNQALFVVDGVPIDNTNKNSGNQQTGRGGYDYGNAASDINPDDIENMTVLKGAAATALYGSRASNGVIMITTKKAKRGLGLTINAGLTVGTIDKSTFPTYQNQYGAGYSDPYQKDGFLYFDANGDGVKDYVVPTAEDASYGVKFDGRPVYTWDSFDPAGPNYMKTSPWSAAANTPVTFYETAISNNTNIMLDGANDKGTYKLGFTRNEERGTLPNSVVTKNIVNMGGSYKVSDKLTAQAVANFSIVDGKGRYGSGYSGGNVNQNFRQWYQTNVDIQDQKTAYFRNNQNVTWNWGDPSTAAGLKPIYTDNYYWTRFQNYETDTRTRIFGNAQLDYKATSYLAFLGRITVDTYNELQEERTASGSQATAGYSRLDRTFNETNYDLMANFDKDVIKDLNVKALAGLNLRKSYTRAISAATNGGLIVPGLYSVANSKGTVAAASEGYSPREVFGMFGGLTLTYKGFLTLDGTVRRDKSSTLPVENNQYNYYSGSASWLFSHHIQDLPWLTSGKLRANWATVGNDAPWGAIKNVYDQPAPFGSTILFSVPSTQNNPILKPEQTQSREIGLEMSFLQNRLGFDATYYQSNTLDQILPASVSAATGFSSSYVNAGNIENKGFELSVYATPIKTADFSWNVNANWTKNQSMVLSLYGGSQNLQLGSFQGGVSLNASVGQPYGVLQGKTWVLVNGEKSVKSNGRYAISTTTTNNIGNMNPDWIGGLNNTFKYKNVSFSFLIDVKQGGNIFSLDQYYGAATGVYAESAALNDKGNPSRNTIAEGGGVIMPGVKADGTPNDIRVENEYGTYGYAYNPAAAFVYDASYIKLREANLTYSLPKSIVAKLGGVKGVDVSVFGRNLWIIKKYVPYADPEENLSSGNIQGYQSGAYPTTRSIGFNVKLLF</sequence>
<organism evidence="11 12">
    <name type="scientific">Aquirufa originis</name>
    <dbReference type="NCBI Taxonomy" id="3096514"/>
    <lineage>
        <taxon>Bacteria</taxon>
        <taxon>Pseudomonadati</taxon>
        <taxon>Bacteroidota</taxon>
        <taxon>Cytophagia</taxon>
        <taxon>Cytophagales</taxon>
        <taxon>Flectobacillaceae</taxon>
        <taxon>Aquirufa</taxon>
    </lineage>
</organism>
<keyword evidence="7 8" id="KW-0998">Cell outer membrane</keyword>
<evidence type="ECO:0000256" key="1">
    <source>
        <dbReference type="ARBA" id="ARBA00004571"/>
    </source>
</evidence>
<dbReference type="Proteomes" id="UP001598112">
    <property type="component" value="Unassembled WGS sequence"/>
</dbReference>
<evidence type="ECO:0000256" key="8">
    <source>
        <dbReference type="PROSITE-ProRule" id="PRU01360"/>
    </source>
</evidence>
<dbReference type="RefSeq" id="WP_377977693.1">
    <property type="nucleotide sequence ID" value="NZ_JBBKXY010000001.1"/>
</dbReference>
<dbReference type="PANTHER" id="PTHR30069">
    <property type="entry name" value="TONB-DEPENDENT OUTER MEMBRANE RECEPTOR"/>
    <property type="match status" value="1"/>
</dbReference>
<feature type="domain" description="TonB-dependent receptor plug" evidence="10">
    <location>
        <begin position="115"/>
        <end position="240"/>
    </location>
</feature>
<dbReference type="InterPro" id="IPR008969">
    <property type="entry name" value="CarboxyPept-like_regulatory"/>
</dbReference>
<comment type="caution">
    <text evidence="11">The sequence shown here is derived from an EMBL/GenBank/DDBJ whole genome shotgun (WGS) entry which is preliminary data.</text>
</comment>
<keyword evidence="5 9" id="KW-0732">Signal</keyword>
<dbReference type="Gene3D" id="2.170.130.10">
    <property type="entry name" value="TonB-dependent receptor, plug domain"/>
    <property type="match status" value="1"/>
</dbReference>
<keyword evidence="12" id="KW-1185">Reference proteome</keyword>
<dbReference type="PANTHER" id="PTHR30069:SF29">
    <property type="entry name" value="HEMOGLOBIN AND HEMOGLOBIN-HAPTOGLOBIN-BINDING PROTEIN 1-RELATED"/>
    <property type="match status" value="1"/>
</dbReference>
<keyword evidence="4 8" id="KW-0812">Transmembrane</keyword>
<dbReference type="SUPFAM" id="SSF56935">
    <property type="entry name" value="Porins"/>
    <property type="match status" value="1"/>
</dbReference>
<dbReference type="Gene3D" id="2.60.40.1120">
    <property type="entry name" value="Carboxypeptidase-like, regulatory domain"/>
    <property type="match status" value="1"/>
</dbReference>
<dbReference type="InterPro" id="IPR023997">
    <property type="entry name" value="TonB-dep_OMP_SusC/RagA_CS"/>
</dbReference>
<reference evidence="11 12" key="1">
    <citation type="submission" date="2024-03" db="EMBL/GenBank/DDBJ databases">
        <title>Aquirufa genome sequencing.</title>
        <authorList>
            <person name="Pitt A."/>
            <person name="Hahn M.W."/>
        </authorList>
    </citation>
    <scope>NUCLEOTIDE SEQUENCE [LARGE SCALE GENOMIC DNA]</scope>
    <source>
        <strain evidence="11 12">KTFRIE-69F</strain>
    </source>
</reference>
<evidence type="ECO:0000256" key="5">
    <source>
        <dbReference type="ARBA" id="ARBA00022729"/>
    </source>
</evidence>
<feature type="chain" id="PRO_5045891191" evidence="9">
    <location>
        <begin position="21"/>
        <end position="1067"/>
    </location>
</feature>
<evidence type="ECO:0000256" key="4">
    <source>
        <dbReference type="ARBA" id="ARBA00022692"/>
    </source>
</evidence>
<protein>
    <submittedName>
        <fullName evidence="11">SusC/RagA family TonB-linked outer membrane protein</fullName>
    </submittedName>
</protein>
<dbReference type="Gene3D" id="2.40.170.20">
    <property type="entry name" value="TonB-dependent receptor, beta-barrel domain"/>
    <property type="match status" value="1"/>
</dbReference>
<dbReference type="InterPro" id="IPR039426">
    <property type="entry name" value="TonB-dep_rcpt-like"/>
</dbReference>
<dbReference type="NCBIfam" id="TIGR04057">
    <property type="entry name" value="SusC_RagA_signa"/>
    <property type="match status" value="1"/>
</dbReference>
<evidence type="ECO:0000256" key="9">
    <source>
        <dbReference type="SAM" id="SignalP"/>
    </source>
</evidence>
<dbReference type="PROSITE" id="PS52016">
    <property type="entry name" value="TONB_DEPENDENT_REC_3"/>
    <property type="match status" value="1"/>
</dbReference>
<evidence type="ECO:0000256" key="3">
    <source>
        <dbReference type="ARBA" id="ARBA00022452"/>
    </source>
</evidence>
<gene>
    <name evidence="11" type="ORF">SKC35_01255</name>
</gene>
<dbReference type="InterPro" id="IPR012910">
    <property type="entry name" value="Plug_dom"/>
</dbReference>
<dbReference type="InterPro" id="IPR037066">
    <property type="entry name" value="Plug_dom_sf"/>
</dbReference>
<accession>A0ABW6D865</accession>
<dbReference type="EMBL" id="JBBKXY010000001">
    <property type="protein sequence ID" value="MFD3292304.1"/>
    <property type="molecule type" value="Genomic_DNA"/>
</dbReference>
<evidence type="ECO:0000256" key="7">
    <source>
        <dbReference type="ARBA" id="ARBA00023237"/>
    </source>
</evidence>
<comment type="subcellular location">
    <subcellularLocation>
        <location evidence="1 8">Cell outer membrane</location>
        <topology evidence="1 8">Multi-pass membrane protein</topology>
    </subcellularLocation>
</comment>
<comment type="similarity">
    <text evidence="8">Belongs to the TonB-dependent receptor family.</text>
</comment>
<evidence type="ECO:0000313" key="11">
    <source>
        <dbReference type="EMBL" id="MFD3292304.1"/>
    </source>
</evidence>
<dbReference type="InterPro" id="IPR023996">
    <property type="entry name" value="TonB-dep_OMP_SusC/RagA"/>
</dbReference>
<keyword evidence="2 8" id="KW-0813">Transport</keyword>
<dbReference type="Pfam" id="PF13715">
    <property type="entry name" value="CarbopepD_reg_2"/>
    <property type="match status" value="1"/>
</dbReference>
<dbReference type="NCBIfam" id="TIGR04056">
    <property type="entry name" value="OMP_RagA_SusC"/>
    <property type="match status" value="1"/>
</dbReference>
<evidence type="ECO:0000259" key="10">
    <source>
        <dbReference type="Pfam" id="PF07715"/>
    </source>
</evidence>
<name>A0ABW6D865_9BACT</name>
<dbReference type="Pfam" id="PF07715">
    <property type="entry name" value="Plug"/>
    <property type="match status" value="1"/>
</dbReference>
<proteinExistence type="inferred from homology"/>
<dbReference type="SUPFAM" id="SSF49464">
    <property type="entry name" value="Carboxypeptidase regulatory domain-like"/>
    <property type="match status" value="1"/>
</dbReference>
<dbReference type="InterPro" id="IPR036942">
    <property type="entry name" value="Beta-barrel_TonB_sf"/>
</dbReference>
<keyword evidence="6 8" id="KW-0472">Membrane</keyword>
<evidence type="ECO:0000256" key="6">
    <source>
        <dbReference type="ARBA" id="ARBA00023136"/>
    </source>
</evidence>
<evidence type="ECO:0000256" key="2">
    <source>
        <dbReference type="ARBA" id="ARBA00022448"/>
    </source>
</evidence>
<keyword evidence="3 8" id="KW-1134">Transmembrane beta strand</keyword>